<comment type="caution">
    <text evidence="1">The sequence shown here is derived from an EMBL/GenBank/DDBJ whole genome shotgun (WGS) entry which is preliminary data.</text>
</comment>
<dbReference type="RefSeq" id="WP_163391973.1">
    <property type="nucleotide sequence ID" value="NZ_BMKP01000001.1"/>
</dbReference>
<name>A0ABQ1TR99_9FLAO</name>
<protein>
    <recommendedName>
        <fullName evidence="3">Lipoprotein</fullName>
    </recommendedName>
</protein>
<sequence>MTNKIIIYFLLLSIMPSCNKIRKDKIDGNKEKEFINHADTISKSRNINNSFTLIKEDKSCSIVNKQKEEDNFFLSEFIFYFKTDNINQNELNNKKYYQIILQKSNVSEVPEYFFKKEYHTFSLINKEIKDYGKCYIAEYYFNDGLGYMQSKFYVIINPEKSEISIWNFDNLKVAEKGLECDFNVRGKHTIYNFFYSKECEKFIL</sequence>
<organism evidence="1 2">
    <name type="scientific">Flavobacterium limi</name>
    <dbReference type="NCBI Taxonomy" id="2045105"/>
    <lineage>
        <taxon>Bacteria</taxon>
        <taxon>Pseudomonadati</taxon>
        <taxon>Bacteroidota</taxon>
        <taxon>Flavobacteriia</taxon>
        <taxon>Flavobacteriales</taxon>
        <taxon>Flavobacteriaceae</taxon>
        <taxon>Flavobacterium</taxon>
    </lineage>
</organism>
<proteinExistence type="predicted"/>
<accession>A0ABQ1TR99</accession>
<evidence type="ECO:0000313" key="2">
    <source>
        <dbReference type="Proteomes" id="UP000655016"/>
    </source>
</evidence>
<evidence type="ECO:0000313" key="1">
    <source>
        <dbReference type="EMBL" id="GGE99916.1"/>
    </source>
</evidence>
<dbReference type="Proteomes" id="UP000655016">
    <property type="component" value="Unassembled WGS sequence"/>
</dbReference>
<dbReference type="EMBL" id="BMKP01000001">
    <property type="protein sequence ID" value="GGE99916.1"/>
    <property type="molecule type" value="Genomic_DNA"/>
</dbReference>
<evidence type="ECO:0008006" key="3">
    <source>
        <dbReference type="Google" id="ProtNLM"/>
    </source>
</evidence>
<reference evidence="2" key="1">
    <citation type="journal article" date="2019" name="Int. J. Syst. Evol. Microbiol.">
        <title>The Global Catalogue of Microorganisms (GCM) 10K type strain sequencing project: providing services to taxonomists for standard genome sequencing and annotation.</title>
        <authorList>
            <consortium name="The Broad Institute Genomics Platform"/>
            <consortium name="The Broad Institute Genome Sequencing Center for Infectious Disease"/>
            <person name="Wu L."/>
            <person name="Ma J."/>
        </authorList>
    </citation>
    <scope>NUCLEOTIDE SEQUENCE [LARGE SCALE GENOMIC DNA]</scope>
    <source>
        <strain evidence="2">CGMCC 1.16060</strain>
    </source>
</reference>
<gene>
    <name evidence="1" type="ORF">GCM10011518_06660</name>
</gene>
<keyword evidence="2" id="KW-1185">Reference proteome</keyword>